<accession>A0A8T0T860</accession>
<sequence>MASSRTIAMVAAAVFLVCAILASTPEAARMGKRGEIVAAVGADGGGGTRNNVRYWEQQQQQGFIGQRPRLASFTRRDGVALQNGQVVAAGGEDAGSKREVPSGPDPIHHPGAPSSAAPTRP</sequence>
<name>A0A8T0T860_PANVG</name>
<organism evidence="3 4">
    <name type="scientific">Panicum virgatum</name>
    <name type="common">Blackwell switchgrass</name>
    <dbReference type="NCBI Taxonomy" id="38727"/>
    <lineage>
        <taxon>Eukaryota</taxon>
        <taxon>Viridiplantae</taxon>
        <taxon>Streptophyta</taxon>
        <taxon>Embryophyta</taxon>
        <taxon>Tracheophyta</taxon>
        <taxon>Spermatophyta</taxon>
        <taxon>Magnoliopsida</taxon>
        <taxon>Liliopsida</taxon>
        <taxon>Poales</taxon>
        <taxon>Poaceae</taxon>
        <taxon>PACMAD clade</taxon>
        <taxon>Panicoideae</taxon>
        <taxon>Panicodae</taxon>
        <taxon>Paniceae</taxon>
        <taxon>Panicinae</taxon>
        <taxon>Panicum</taxon>
        <taxon>Panicum sect. Hiantes</taxon>
    </lineage>
</organism>
<evidence type="ECO:0000256" key="1">
    <source>
        <dbReference type="SAM" id="MobiDB-lite"/>
    </source>
</evidence>
<reference evidence="3" key="1">
    <citation type="submission" date="2020-05" db="EMBL/GenBank/DDBJ databases">
        <title>WGS assembly of Panicum virgatum.</title>
        <authorList>
            <person name="Lovell J.T."/>
            <person name="Jenkins J."/>
            <person name="Shu S."/>
            <person name="Juenger T.E."/>
            <person name="Schmutz J."/>
        </authorList>
    </citation>
    <scope>NUCLEOTIDE SEQUENCE</scope>
    <source>
        <strain evidence="3">AP13</strain>
    </source>
</reference>
<feature type="chain" id="PRO_5035797797" evidence="2">
    <location>
        <begin position="28"/>
        <end position="121"/>
    </location>
</feature>
<protein>
    <submittedName>
        <fullName evidence="3">Uncharacterized protein</fullName>
    </submittedName>
</protein>
<dbReference type="EMBL" id="CM029044">
    <property type="protein sequence ID" value="KAG2606487.1"/>
    <property type="molecule type" value="Genomic_DNA"/>
</dbReference>
<evidence type="ECO:0000256" key="2">
    <source>
        <dbReference type="SAM" id="SignalP"/>
    </source>
</evidence>
<dbReference type="OrthoDB" id="662284at2759"/>
<proteinExistence type="predicted"/>
<evidence type="ECO:0000313" key="3">
    <source>
        <dbReference type="EMBL" id="KAG2606487.1"/>
    </source>
</evidence>
<keyword evidence="4" id="KW-1185">Reference proteome</keyword>
<dbReference type="AlphaFoldDB" id="A0A8T0T860"/>
<comment type="caution">
    <text evidence="3">The sequence shown here is derived from an EMBL/GenBank/DDBJ whole genome shotgun (WGS) entry which is preliminary data.</text>
</comment>
<dbReference type="Proteomes" id="UP000823388">
    <property type="component" value="Chromosome 4N"/>
</dbReference>
<keyword evidence="2" id="KW-0732">Signal</keyword>
<feature type="signal peptide" evidence="2">
    <location>
        <begin position="1"/>
        <end position="27"/>
    </location>
</feature>
<gene>
    <name evidence="3" type="ORF">PVAP13_4NG169900</name>
</gene>
<feature type="region of interest" description="Disordered" evidence="1">
    <location>
        <begin position="88"/>
        <end position="121"/>
    </location>
</feature>
<evidence type="ECO:0000313" key="4">
    <source>
        <dbReference type="Proteomes" id="UP000823388"/>
    </source>
</evidence>